<evidence type="ECO:0000313" key="2">
    <source>
        <dbReference type="Proteomes" id="UP000032234"/>
    </source>
</evidence>
<dbReference type="PATRIC" id="fig|477245.3.peg.5118"/>
<reference evidence="1 2" key="1">
    <citation type="submission" date="2015-02" db="EMBL/GenBank/DDBJ databases">
        <title>Genome sequence of thermotolerant Streptomyces cyaneogriseus subsp. Noncyanogenus NMWT1, the producer of nematocidal antibiotics nemadectin.</title>
        <authorList>
            <person name="Wang H."/>
            <person name="Li C."/>
            <person name="Xiang W."/>
            <person name="Wang X."/>
        </authorList>
    </citation>
    <scope>NUCLEOTIDE SEQUENCE [LARGE SCALE GENOMIC DNA]</scope>
    <source>
        <strain evidence="1 2">NMWT 1</strain>
    </source>
</reference>
<dbReference type="RefSeq" id="WP_029382246.1">
    <property type="nucleotide sequence ID" value="NZ_CP010849.1"/>
</dbReference>
<dbReference type="EMBL" id="CP010849">
    <property type="protein sequence ID" value="AJP04116.1"/>
    <property type="molecule type" value="Genomic_DNA"/>
</dbReference>
<dbReference type="HOGENOM" id="CLU_172312_1_1_11"/>
<dbReference type="AlphaFoldDB" id="A0A0C5GI37"/>
<evidence type="ECO:0008006" key="3">
    <source>
        <dbReference type="Google" id="ProtNLM"/>
    </source>
</evidence>
<dbReference type="OrthoDB" id="4551929at2"/>
<organism evidence="1 2">
    <name type="scientific">Streptomyces cyaneogriseus subsp. noncyanogenus</name>
    <dbReference type="NCBI Taxonomy" id="477245"/>
    <lineage>
        <taxon>Bacteria</taxon>
        <taxon>Bacillati</taxon>
        <taxon>Actinomycetota</taxon>
        <taxon>Actinomycetes</taxon>
        <taxon>Kitasatosporales</taxon>
        <taxon>Streptomycetaceae</taxon>
        <taxon>Streptomyces</taxon>
    </lineage>
</organism>
<dbReference type="Proteomes" id="UP000032234">
    <property type="component" value="Chromosome"/>
</dbReference>
<dbReference type="STRING" id="477245.TU94_24235"/>
<dbReference type="KEGG" id="scw:TU94_24235"/>
<accession>A0A0C5GI37</accession>
<keyword evidence="2" id="KW-1185">Reference proteome</keyword>
<gene>
    <name evidence="1" type="ORF">TU94_24235</name>
</gene>
<name>A0A0C5GI37_9ACTN</name>
<evidence type="ECO:0000313" key="1">
    <source>
        <dbReference type="EMBL" id="AJP04116.1"/>
    </source>
</evidence>
<sequence length="95" mass="10702">MADFKIDVDRMKSLISRLDQVDDRMRGAQQRLNKVGPKGLGTDGLDNACNDFQDDWGDGIKRIADASKQLHEGLKKTVESYQTTDQDLQKGFSQK</sequence>
<protein>
    <recommendedName>
        <fullName evidence="3">ESAT-6-like protein</fullName>
    </recommendedName>
</protein>
<dbReference type="SUPFAM" id="SSF140453">
    <property type="entry name" value="EsxAB dimer-like"/>
    <property type="match status" value="1"/>
</dbReference>
<dbReference type="Gene3D" id="1.10.287.1060">
    <property type="entry name" value="ESAT-6-like"/>
    <property type="match status" value="1"/>
</dbReference>
<proteinExistence type="predicted"/>
<dbReference type="InterPro" id="IPR036689">
    <property type="entry name" value="ESAT-6-like_sf"/>
</dbReference>